<dbReference type="AlphaFoldDB" id="A0A1B3ZDT4"/>
<proteinExistence type="predicted"/>
<evidence type="ECO:0000313" key="2">
    <source>
        <dbReference type="Proteomes" id="UP000094256"/>
    </source>
</evidence>
<gene>
    <name evidence="1" type="ORF">AWL63_18185</name>
</gene>
<keyword evidence="2" id="KW-1185">Reference proteome</keyword>
<organism evidence="1 2">
    <name type="scientific">Sphingomonas panacis</name>
    <dbReference type="NCBI Taxonomy" id="1560345"/>
    <lineage>
        <taxon>Bacteria</taxon>
        <taxon>Pseudomonadati</taxon>
        <taxon>Pseudomonadota</taxon>
        <taxon>Alphaproteobacteria</taxon>
        <taxon>Sphingomonadales</taxon>
        <taxon>Sphingomonadaceae</taxon>
        <taxon>Sphingomonas</taxon>
    </lineage>
</organism>
<reference evidence="1 2" key="1">
    <citation type="submission" date="2016-01" db="EMBL/GenBank/DDBJ databases">
        <title>Complete genome and mega plasmid sequence of Sphingomonas panacis DCY99 elicits systemic resistance in rice to Xanthomonas oryzae.</title>
        <authorList>
            <person name="Kim Y.J."/>
            <person name="Yang D.C."/>
            <person name="Sing P."/>
        </authorList>
    </citation>
    <scope>NUCLEOTIDE SEQUENCE [LARGE SCALE GENOMIC DNA]</scope>
    <source>
        <strain evidence="1 2">DCY99</strain>
    </source>
</reference>
<name>A0A1B3ZDT4_9SPHN</name>
<sequence length="69" mass="7700">MICELIETHIEGCDRALERPDDQPPHVVSEVHKTQANIDSLSSTDNEDGVEITLILDDHSAFRVMVEAL</sequence>
<protein>
    <submittedName>
        <fullName evidence="1">Uncharacterized protein</fullName>
    </submittedName>
</protein>
<evidence type="ECO:0000313" key="1">
    <source>
        <dbReference type="EMBL" id="AOH85576.1"/>
    </source>
</evidence>
<dbReference type="STRING" id="1560345.AWL63_18185"/>
<dbReference type="EMBL" id="CP014168">
    <property type="protein sequence ID" value="AOH85576.1"/>
    <property type="molecule type" value="Genomic_DNA"/>
</dbReference>
<dbReference type="Proteomes" id="UP000094256">
    <property type="component" value="Chromosome"/>
</dbReference>
<accession>A0A1B3ZDT4</accession>
<dbReference type="KEGG" id="span:AWL63_18185"/>